<keyword evidence="1" id="KW-0472">Membrane</keyword>
<dbReference type="OrthoDB" id="9779029at2"/>
<dbReference type="AlphaFoldDB" id="A0A0M4JRL7"/>
<sequence length="87" mass="10096">MDFSLYTISAYNFLLYICIMMGINKKEGRTIIITVHNIDEINEVIDNYLIINSGKLIFSGSKNKLDLYNKIKYIQMKNLILLSLKNS</sequence>
<dbReference type="InterPro" id="IPR027417">
    <property type="entry name" value="P-loop_NTPase"/>
</dbReference>
<proteinExistence type="predicted"/>
<evidence type="ECO:0000313" key="2">
    <source>
        <dbReference type="EMBL" id="ALD66035.1"/>
    </source>
</evidence>
<dbReference type="PATRIC" id="fig|362837.3.peg.126"/>
<keyword evidence="3" id="KW-1185">Reference proteome</keyword>
<organism evidence="2 3">
    <name type="scientific">Spiroplasma cantharicola</name>
    <dbReference type="NCBI Taxonomy" id="362837"/>
    <lineage>
        <taxon>Bacteria</taxon>
        <taxon>Bacillati</taxon>
        <taxon>Mycoplasmatota</taxon>
        <taxon>Mollicutes</taxon>
        <taxon>Entomoplasmatales</taxon>
        <taxon>Spiroplasmataceae</taxon>
        <taxon>Spiroplasma</taxon>
    </lineage>
</organism>
<dbReference type="STRING" id="362837.SCANT_v1c01250"/>
<feature type="transmembrane region" description="Helical" evidence="1">
    <location>
        <begin position="6"/>
        <end position="23"/>
    </location>
</feature>
<dbReference type="Gene3D" id="3.40.50.300">
    <property type="entry name" value="P-loop containing nucleotide triphosphate hydrolases"/>
    <property type="match status" value="1"/>
</dbReference>
<name>A0A0M4JRL7_9MOLU</name>
<keyword evidence="1" id="KW-0812">Transmembrane</keyword>
<evidence type="ECO:0000313" key="3">
    <source>
        <dbReference type="Proteomes" id="UP000063919"/>
    </source>
</evidence>
<protein>
    <recommendedName>
        <fullName evidence="4">ABC transporter ATP-binding protein</fullName>
    </recommendedName>
</protein>
<reference evidence="2 3" key="1">
    <citation type="journal article" date="2015" name="Genome Announc.">
        <title>Complete Genome Sequence of Spiroplasma cantharicola CC-1T (DSM 21588), a Bacterium Isolated from Soldier Beetle (Cantharis carolinus).</title>
        <authorList>
            <person name="Lo W.S."/>
            <person name="Liu P.Y."/>
            <person name="Kuo C.H."/>
        </authorList>
    </citation>
    <scope>NUCLEOTIDE SEQUENCE [LARGE SCALE GENOMIC DNA]</scope>
    <source>
        <strain evidence="2 3">CC-1</strain>
    </source>
</reference>
<evidence type="ECO:0000256" key="1">
    <source>
        <dbReference type="SAM" id="Phobius"/>
    </source>
</evidence>
<dbReference type="EMBL" id="CP012622">
    <property type="protein sequence ID" value="ALD66035.1"/>
    <property type="molecule type" value="Genomic_DNA"/>
</dbReference>
<dbReference type="KEGG" id="scj:SCANT_v1c01250"/>
<gene>
    <name evidence="2" type="ORF">SCANT_v1c01250</name>
</gene>
<accession>A0A0M4JRL7</accession>
<dbReference type="Proteomes" id="UP000063919">
    <property type="component" value="Chromosome"/>
</dbReference>
<evidence type="ECO:0008006" key="4">
    <source>
        <dbReference type="Google" id="ProtNLM"/>
    </source>
</evidence>
<keyword evidence="1" id="KW-1133">Transmembrane helix</keyword>
<dbReference type="RefSeq" id="WP_053945811.1">
    <property type="nucleotide sequence ID" value="NZ_CP012622.1"/>
</dbReference>
<dbReference type="SUPFAM" id="SSF52540">
    <property type="entry name" value="P-loop containing nucleoside triphosphate hydrolases"/>
    <property type="match status" value="1"/>
</dbReference>